<dbReference type="OrthoDB" id="2423964at2759"/>
<feature type="binding site" evidence="15">
    <location>
        <position position="717"/>
    </location>
    <ligand>
        <name>Zn(2+)</name>
        <dbReference type="ChEBI" id="CHEBI:29105"/>
    </ligand>
</feature>
<dbReference type="GO" id="GO:0005524">
    <property type="term" value="F:ATP binding"/>
    <property type="evidence" value="ECO:0007669"/>
    <property type="project" value="UniProtKB-UniRule"/>
</dbReference>
<evidence type="ECO:0000256" key="3">
    <source>
        <dbReference type="ARBA" id="ARBA00022555"/>
    </source>
</evidence>
<dbReference type="GO" id="GO:0008270">
    <property type="term" value="F:zinc ion binding"/>
    <property type="evidence" value="ECO:0007669"/>
    <property type="project" value="UniProtKB-UniRule"/>
</dbReference>
<dbReference type="InterPro" id="IPR002318">
    <property type="entry name" value="Ala-tRNA-lgiase_IIc"/>
</dbReference>
<dbReference type="Gene3D" id="6.10.250.550">
    <property type="match status" value="1"/>
</dbReference>
<comment type="subcellular location">
    <subcellularLocation>
        <location evidence="15">Plastid</location>
        <location evidence="15">Chloroplast</location>
    </subcellularLocation>
    <subcellularLocation>
        <location evidence="15">Mitochondrion</location>
    </subcellularLocation>
</comment>
<feature type="binding site" evidence="15">
    <location>
        <position position="721"/>
    </location>
    <ligand>
        <name>Zn(2+)</name>
        <dbReference type="ChEBI" id="CHEBI:29105"/>
    </ligand>
</feature>
<keyword evidence="5 15" id="KW-0934">Plastid</keyword>
<evidence type="ECO:0000256" key="12">
    <source>
        <dbReference type="ARBA" id="ARBA00022946"/>
    </source>
</evidence>
<evidence type="ECO:0000256" key="2">
    <source>
        <dbReference type="ARBA" id="ARBA00022528"/>
    </source>
</evidence>
<keyword evidence="3 15" id="KW-0820">tRNA-binding</keyword>
<keyword evidence="13 15" id="KW-0496">Mitochondrion</keyword>
<dbReference type="SUPFAM" id="SSF50447">
    <property type="entry name" value="Translation proteins"/>
    <property type="match status" value="1"/>
</dbReference>
<keyword evidence="12" id="KW-0809">Transit peptide</keyword>
<evidence type="ECO:0000256" key="6">
    <source>
        <dbReference type="ARBA" id="ARBA00022723"/>
    </source>
</evidence>
<protein>
    <recommendedName>
        <fullName evidence="15">Probable alanine--tRNA ligase, chloroplastic</fullName>
        <ecNumber evidence="15">6.1.1.7</ecNumber>
    </recommendedName>
    <alternativeName>
        <fullName evidence="15">Alanyl-tRNA synthetase</fullName>
        <shortName evidence="15">AlaRS</shortName>
    </alternativeName>
</protein>
<dbReference type="SMART" id="SM00863">
    <property type="entry name" value="tRNA_SAD"/>
    <property type="match status" value="1"/>
</dbReference>
<dbReference type="FunFam" id="3.10.310.40:FF:000001">
    <property type="entry name" value="Alanine--tRNA ligase"/>
    <property type="match status" value="1"/>
</dbReference>
<reference evidence="18 19" key="1">
    <citation type="submission" date="2019-11" db="EMBL/GenBank/DDBJ databases">
        <title>Whole genome sequence of Oryza granulata.</title>
        <authorList>
            <person name="Li W."/>
        </authorList>
    </citation>
    <scope>NUCLEOTIDE SEQUENCE [LARGE SCALE GENOMIC DNA]</scope>
    <source>
        <strain evidence="19">cv. Menghai</strain>
        <tissue evidence="18">Leaf</tissue>
    </source>
</reference>
<feature type="coiled-coil region" evidence="16">
    <location>
        <begin position="878"/>
        <end position="912"/>
    </location>
</feature>
<organism evidence="18 19">
    <name type="scientific">Oryza meyeriana var. granulata</name>
    <dbReference type="NCBI Taxonomy" id="110450"/>
    <lineage>
        <taxon>Eukaryota</taxon>
        <taxon>Viridiplantae</taxon>
        <taxon>Streptophyta</taxon>
        <taxon>Embryophyta</taxon>
        <taxon>Tracheophyta</taxon>
        <taxon>Spermatophyta</taxon>
        <taxon>Magnoliopsida</taxon>
        <taxon>Liliopsida</taxon>
        <taxon>Poales</taxon>
        <taxon>Poaceae</taxon>
        <taxon>BOP clade</taxon>
        <taxon>Oryzoideae</taxon>
        <taxon>Oryzeae</taxon>
        <taxon>Oryzinae</taxon>
        <taxon>Oryza</taxon>
        <taxon>Oryza meyeriana</taxon>
    </lineage>
</organism>
<evidence type="ECO:0000256" key="10">
    <source>
        <dbReference type="ARBA" id="ARBA00022884"/>
    </source>
</evidence>
<dbReference type="GO" id="GO:0009507">
    <property type="term" value="C:chloroplast"/>
    <property type="evidence" value="ECO:0007669"/>
    <property type="project" value="UniProtKB-SubCell"/>
</dbReference>
<comment type="cofactor">
    <cofactor evidence="15">
        <name>Zn(2+)</name>
        <dbReference type="ChEBI" id="CHEBI:29105"/>
    </cofactor>
    <text evidence="15">Binds 1 zinc ion per subunit.</text>
</comment>
<dbReference type="InterPro" id="IPR018163">
    <property type="entry name" value="Thr/Ala-tRNA-synth_IIc_edit"/>
</dbReference>
<dbReference type="FunFam" id="3.30.980.10:FF:000004">
    <property type="entry name" value="Alanine--tRNA ligase, cytoplasmic"/>
    <property type="match status" value="1"/>
</dbReference>
<evidence type="ECO:0000256" key="7">
    <source>
        <dbReference type="ARBA" id="ARBA00022741"/>
    </source>
</evidence>
<dbReference type="NCBIfam" id="TIGR00344">
    <property type="entry name" value="alaS"/>
    <property type="match status" value="1"/>
</dbReference>
<evidence type="ECO:0000256" key="14">
    <source>
        <dbReference type="ARBA" id="ARBA00023146"/>
    </source>
</evidence>
<dbReference type="Pfam" id="PF07973">
    <property type="entry name" value="tRNA_SAD"/>
    <property type="match status" value="1"/>
</dbReference>
<dbReference type="Gene3D" id="3.30.980.10">
    <property type="entry name" value="Threonyl-trna Synthetase, Chain A, domain 2"/>
    <property type="match status" value="1"/>
</dbReference>
<evidence type="ECO:0000256" key="11">
    <source>
        <dbReference type="ARBA" id="ARBA00022917"/>
    </source>
</evidence>
<feature type="binding site" evidence="15">
    <location>
        <position position="819"/>
    </location>
    <ligand>
        <name>Zn(2+)</name>
        <dbReference type="ChEBI" id="CHEBI:29105"/>
    </ligand>
</feature>
<dbReference type="InterPro" id="IPR050058">
    <property type="entry name" value="Ala-tRNA_ligase"/>
</dbReference>
<proteinExistence type="inferred from homology"/>
<dbReference type="Gene3D" id="3.30.930.10">
    <property type="entry name" value="Bira Bifunctional Protein, Domain 2"/>
    <property type="match status" value="1"/>
</dbReference>
<comment type="subunit">
    <text evidence="15">Monomer.</text>
</comment>
<evidence type="ECO:0000256" key="4">
    <source>
        <dbReference type="ARBA" id="ARBA00022598"/>
    </source>
</evidence>
<dbReference type="Gene3D" id="2.40.30.130">
    <property type="match status" value="1"/>
</dbReference>
<dbReference type="InterPro" id="IPR027522">
    <property type="entry name" value="Ala_tRNA_synth_plant"/>
</dbReference>
<dbReference type="InterPro" id="IPR018165">
    <property type="entry name" value="Ala-tRNA-synth_IIc_core"/>
</dbReference>
<keyword evidence="9 15" id="KW-0067">ATP-binding</keyword>
<dbReference type="GO" id="GO:0006419">
    <property type="term" value="P:alanyl-tRNA aminoacylation"/>
    <property type="evidence" value="ECO:0007669"/>
    <property type="project" value="UniProtKB-UniRule"/>
</dbReference>
<dbReference type="GO" id="GO:0002161">
    <property type="term" value="F:aminoacyl-tRNA deacylase activity"/>
    <property type="evidence" value="ECO:0007669"/>
    <property type="project" value="TreeGrafter"/>
</dbReference>
<dbReference type="EC" id="6.1.1.7" evidence="15"/>
<dbReference type="FunFam" id="2.40.30.130:FF:000007">
    <property type="entry name" value="Probable alanine--tRNA ligase, chloroplastic"/>
    <property type="match status" value="1"/>
</dbReference>
<dbReference type="SUPFAM" id="SSF55186">
    <property type="entry name" value="ThrRS/AlaRS common domain"/>
    <property type="match status" value="1"/>
</dbReference>
<dbReference type="GO" id="GO:0005739">
    <property type="term" value="C:mitochondrion"/>
    <property type="evidence" value="ECO:0007669"/>
    <property type="project" value="UniProtKB-SubCell"/>
</dbReference>
<keyword evidence="2 15" id="KW-0150">Chloroplast</keyword>
<sequence length="1036" mass="112669">MGYSCERIIGRRILPFVSTPHAIAITPATAASQNHKHHKRAEAELSAMEAAALLSPTSSRPLPLLSTAPARRLQVILPPLSLSGRRLRPSARPRGLGCVGDGITRRGSAGMSGMIVRSSSSASVESATQEVGTAGSGEWSGDALRRRFLDFYAARGHKILPSSSLVPDDPTVFLTIAGMLQFKPIFLGKEPRRVPCATTSQKCIRTNDIENVGRTTRHQTFFEMLGNFSFGDYFKKEAITWAWELTTKDFGLPPERLWISVFEDDDEAFSIWHNEVGVPKERIKRLGEDDNFWTSGATGPCGPCSEIYYDFYPERGSSDADLGDDSRFIEFYNLVFMQYNKKDDGSLEPLKQKNIDTGMGLERMARILQKVPNNYETDLIFPIIEKAASMAIVSYATADDAMKTNLKIIGDHMRAVVYLISDGVIPSNIGRGYVVRRLIRRVVRTGRLIGIRGDGRGNSEGAFLPSLAEVVISLSTEIDPDVESRRKSILRELQREELRFVQTLERGEKLLEELLDEALLSAGNNGGKPCLSGKDVFLLYDTYGFPVEITAEIAGERAVSVDMKGFDIEMENQRKQSQAAHNVVKLSVGNETDIVKNIPDTEFLGYDSLSATAVVKGLLVNGNPANEVSEGSDVEILLDRTPFYAESGGQVGDNGFLYVYGEEDAKQKAVIEISDVQKSLGNIFVHKGTIKQGSVEIGKEIDAAVDAKLRQGAKAHHTATHLLQSALKSVIGSETSQAGSLVAFDRLRFDFNFHRPLSEEELMKIESLVNQWVSNATHLETKVMDLQDAKNAGAIAMFGEKYGEQVRVVEVPGVSMELCGGTHVSNTAEIRGFKIISEQGIASGVRRIEAVAGDAFVEYVCARDNYMRRLCSSLKVKAEDVNGRVETILEELRTTRNEVSSLRSKIAVLKAASLASKATNVDNVRVIVENMGDVDADGLKSAAEYLVDTLEDPAAVILGSSPGDGKVSLVAAFSPRVVKMGIQAGKFVGGIAKLCGGGGGGKPNFAQAGGRKPENLPGALEKARDEIVAAISSKSS</sequence>
<dbReference type="PROSITE" id="PS50860">
    <property type="entry name" value="AA_TRNA_LIGASE_II_ALA"/>
    <property type="match status" value="1"/>
</dbReference>
<dbReference type="InterPro" id="IPR003156">
    <property type="entry name" value="DHHA1_dom"/>
</dbReference>
<keyword evidence="8 15" id="KW-0862">Zinc</keyword>
<evidence type="ECO:0000259" key="17">
    <source>
        <dbReference type="PROSITE" id="PS50860"/>
    </source>
</evidence>
<comment type="function">
    <text evidence="15">Catalyzes the attachment of alanine to tRNA(Ala) in a two-step reaction: alanine is first activated by ATP to form Ala-AMP and then transferred to the acceptor end of tRNA(Ala). Also edits incorrectly charged tRNA(Ala) via its editing domain.</text>
</comment>
<dbReference type="InterPro" id="IPR018164">
    <property type="entry name" value="Ala-tRNA-synth_IIc_N"/>
</dbReference>
<comment type="similarity">
    <text evidence="1">Belongs to the class-II aminoacyl-tRNA synthetase family. Alax-L subfamily.</text>
</comment>
<evidence type="ECO:0000256" key="13">
    <source>
        <dbReference type="ARBA" id="ARBA00023128"/>
    </source>
</evidence>
<dbReference type="HAMAP" id="MF_03134">
    <property type="entry name" value="Ala_tRNA_synth_plantC"/>
    <property type="match status" value="1"/>
</dbReference>
<dbReference type="PRINTS" id="PR00980">
    <property type="entry name" value="TRNASYNTHALA"/>
</dbReference>
<evidence type="ECO:0000256" key="15">
    <source>
        <dbReference type="HAMAP-Rule" id="MF_03134"/>
    </source>
</evidence>
<keyword evidence="19" id="KW-1185">Reference proteome</keyword>
<dbReference type="GO" id="GO:0000049">
    <property type="term" value="F:tRNA binding"/>
    <property type="evidence" value="ECO:0007669"/>
    <property type="project" value="UniProtKB-KW"/>
</dbReference>
<dbReference type="HAMAP" id="MF_00036_B">
    <property type="entry name" value="Ala_tRNA_synth_B"/>
    <property type="match status" value="1"/>
</dbReference>
<name>A0A6G1CT35_9ORYZ</name>
<dbReference type="Proteomes" id="UP000479710">
    <property type="component" value="Unassembled WGS sequence"/>
</dbReference>
<dbReference type="EMBL" id="SPHZ02000008">
    <property type="protein sequence ID" value="KAF0903231.1"/>
    <property type="molecule type" value="Genomic_DNA"/>
</dbReference>
<feature type="domain" description="Alanyl-transfer RNA synthetases family profile" evidence="17">
    <location>
        <begin position="139"/>
        <end position="862"/>
    </location>
</feature>
<dbReference type="Pfam" id="PF01411">
    <property type="entry name" value="tRNA-synt_2c"/>
    <property type="match status" value="1"/>
</dbReference>
<dbReference type="InterPro" id="IPR009000">
    <property type="entry name" value="Transl_B-barrel_sf"/>
</dbReference>
<keyword evidence="6 15" id="KW-0479">Metal-binding</keyword>
<keyword evidence="4 15" id="KW-0436">Ligase</keyword>
<dbReference type="InterPro" id="IPR045864">
    <property type="entry name" value="aa-tRNA-synth_II/BPL/LPL"/>
</dbReference>
<evidence type="ECO:0000256" key="16">
    <source>
        <dbReference type="SAM" id="Coils"/>
    </source>
</evidence>
<dbReference type="Gene3D" id="3.10.310.40">
    <property type="match status" value="1"/>
</dbReference>
<dbReference type="FunFam" id="3.30.930.10:FF:000004">
    <property type="entry name" value="Alanine--tRNA ligase"/>
    <property type="match status" value="1"/>
</dbReference>
<evidence type="ECO:0000313" key="19">
    <source>
        <dbReference type="Proteomes" id="UP000479710"/>
    </source>
</evidence>
<dbReference type="SUPFAM" id="SSF101353">
    <property type="entry name" value="Putative anticodon-binding domain of alanyl-tRNA synthetase (AlaRS)"/>
    <property type="match status" value="1"/>
</dbReference>
<dbReference type="Gene3D" id="3.30.54.20">
    <property type="match status" value="1"/>
</dbReference>
<feature type="binding site" evidence="15">
    <location>
        <position position="823"/>
    </location>
    <ligand>
        <name>Zn(2+)</name>
        <dbReference type="ChEBI" id="CHEBI:29105"/>
    </ligand>
</feature>
<dbReference type="GO" id="GO:0005829">
    <property type="term" value="C:cytosol"/>
    <property type="evidence" value="ECO:0007669"/>
    <property type="project" value="TreeGrafter"/>
</dbReference>
<evidence type="ECO:0000256" key="9">
    <source>
        <dbReference type="ARBA" id="ARBA00022840"/>
    </source>
</evidence>
<dbReference type="AlphaFoldDB" id="A0A6G1CT35"/>
<comment type="catalytic activity">
    <reaction evidence="15">
        <text>tRNA(Ala) + L-alanine + ATP = L-alanyl-tRNA(Ala) + AMP + diphosphate</text>
        <dbReference type="Rhea" id="RHEA:12540"/>
        <dbReference type="Rhea" id="RHEA-COMP:9657"/>
        <dbReference type="Rhea" id="RHEA-COMP:9923"/>
        <dbReference type="ChEBI" id="CHEBI:30616"/>
        <dbReference type="ChEBI" id="CHEBI:33019"/>
        <dbReference type="ChEBI" id="CHEBI:57972"/>
        <dbReference type="ChEBI" id="CHEBI:78442"/>
        <dbReference type="ChEBI" id="CHEBI:78497"/>
        <dbReference type="ChEBI" id="CHEBI:456215"/>
        <dbReference type="EC" id="6.1.1.7"/>
    </reaction>
</comment>
<dbReference type="PANTHER" id="PTHR11777">
    <property type="entry name" value="ALANYL-TRNA SYNTHETASE"/>
    <property type="match status" value="1"/>
</dbReference>
<comment type="domain">
    <text evidence="15">Consists of three domains; the N-terminal catalytic domain, the editing domain and the C-terminal C-Ala domain. The editing domain removes incorrectly charged amino acids, while the C-Ala domain, along with tRNA(Ala), serves as a bridge to cooperatively bring together the editing and aminoacylation centers thus stimulating deacylation of misacylated tRNAs.</text>
</comment>
<keyword evidence="11 15" id="KW-0648">Protein biosynthesis</keyword>
<dbReference type="FunFam" id="3.30.54.20:FF:000001">
    <property type="entry name" value="Alanine--tRNA ligase"/>
    <property type="match status" value="1"/>
</dbReference>
<dbReference type="Pfam" id="PF02272">
    <property type="entry name" value="DHHA1"/>
    <property type="match status" value="1"/>
</dbReference>
<accession>A0A6G1CT35</accession>
<keyword evidence="14 15" id="KW-0030">Aminoacyl-tRNA synthetase</keyword>
<dbReference type="PANTHER" id="PTHR11777:SF9">
    <property type="entry name" value="ALANINE--TRNA LIGASE, CYTOPLASMIC"/>
    <property type="match status" value="1"/>
</dbReference>
<dbReference type="GO" id="GO:0004813">
    <property type="term" value="F:alanine-tRNA ligase activity"/>
    <property type="evidence" value="ECO:0007669"/>
    <property type="project" value="UniProtKB-UniRule"/>
</dbReference>
<dbReference type="InterPro" id="IPR018162">
    <property type="entry name" value="Ala-tRNA-ligase_IIc_anticod-bd"/>
</dbReference>
<evidence type="ECO:0000256" key="1">
    <source>
        <dbReference type="ARBA" id="ARBA00008429"/>
    </source>
</evidence>
<evidence type="ECO:0000256" key="5">
    <source>
        <dbReference type="ARBA" id="ARBA00022640"/>
    </source>
</evidence>
<gene>
    <name evidence="18" type="ORF">E2562_025798</name>
</gene>
<keyword evidence="7 15" id="KW-0547">Nucleotide-binding</keyword>
<dbReference type="SUPFAM" id="SSF55681">
    <property type="entry name" value="Class II aaRS and biotin synthetases"/>
    <property type="match status" value="1"/>
</dbReference>
<dbReference type="InterPro" id="IPR023033">
    <property type="entry name" value="Ala_tRNA_ligase_euk/bac"/>
</dbReference>
<evidence type="ECO:0000313" key="18">
    <source>
        <dbReference type="EMBL" id="KAF0903231.1"/>
    </source>
</evidence>
<keyword evidence="16" id="KW-0175">Coiled coil</keyword>
<evidence type="ECO:0000256" key="8">
    <source>
        <dbReference type="ARBA" id="ARBA00022833"/>
    </source>
</evidence>
<dbReference type="CDD" id="cd00673">
    <property type="entry name" value="AlaRS_core"/>
    <property type="match status" value="1"/>
</dbReference>
<dbReference type="InterPro" id="IPR012947">
    <property type="entry name" value="tRNA_SAD"/>
</dbReference>
<comment type="caution">
    <text evidence="18">The sequence shown here is derived from an EMBL/GenBank/DDBJ whole genome shotgun (WGS) entry which is preliminary data.</text>
</comment>
<keyword evidence="10 15" id="KW-0694">RNA-binding</keyword>